<comment type="subcellular location">
    <subcellularLocation>
        <location evidence="1">Cytoplasm</location>
    </subcellularLocation>
</comment>
<dbReference type="InterPro" id="IPR033887">
    <property type="entry name" value="PTS_IIA_man"/>
</dbReference>
<gene>
    <name evidence="8" type="ORF">AUF17_01225</name>
</gene>
<evidence type="ECO:0000313" key="8">
    <source>
        <dbReference type="EMBL" id="TRZ35494.1"/>
    </source>
</evidence>
<dbReference type="GO" id="GO:0016301">
    <property type="term" value="F:kinase activity"/>
    <property type="evidence" value="ECO:0007669"/>
    <property type="project" value="UniProtKB-KW"/>
</dbReference>
<keyword evidence="4" id="KW-0762">Sugar transport</keyword>
<dbReference type="SUPFAM" id="SSF53062">
    <property type="entry name" value="PTS system fructose IIA component-like"/>
    <property type="match status" value="1"/>
</dbReference>
<dbReference type="Pfam" id="PF03610">
    <property type="entry name" value="EIIA-man"/>
    <property type="match status" value="1"/>
</dbReference>
<evidence type="ECO:0000256" key="4">
    <source>
        <dbReference type="ARBA" id="ARBA00022597"/>
    </source>
</evidence>
<dbReference type="InterPro" id="IPR051471">
    <property type="entry name" value="Bacterial_PTS_sugar_comp"/>
</dbReference>
<accession>A0A4P8KDS7</accession>
<dbReference type="InterPro" id="IPR036662">
    <property type="entry name" value="PTS_EIIA_man-typ_sf"/>
</dbReference>
<dbReference type="EMBL" id="PDXQ01000001">
    <property type="protein sequence ID" value="TRZ35494.1"/>
    <property type="molecule type" value="Genomic_DNA"/>
</dbReference>
<evidence type="ECO:0000256" key="2">
    <source>
        <dbReference type="ARBA" id="ARBA00022448"/>
    </source>
</evidence>
<dbReference type="CDD" id="cd00006">
    <property type="entry name" value="PTS_IIA_man"/>
    <property type="match status" value="1"/>
</dbReference>
<evidence type="ECO:0000256" key="3">
    <source>
        <dbReference type="ARBA" id="ARBA00022490"/>
    </source>
</evidence>
<dbReference type="PANTHER" id="PTHR33799">
    <property type="entry name" value="PTS PERMEASE-RELATED-RELATED"/>
    <property type="match status" value="1"/>
</dbReference>
<name>A0A4P8KDS7_ENTAV</name>
<protein>
    <submittedName>
        <fullName evidence="8">PTS fructose IIA subunit</fullName>
    </submittedName>
</protein>
<dbReference type="GO" id="GO:0016020">
    <property type="term" value="C:membrane"/>
    <property type="evidence" value="ECO:0007669"/>
    <property type="project" value="InterPro"/>
</dbReference>
<comment type="caution">
    <text evidence="8">The sequence shown here is derived from an EMBL/GenBank/DDBJ whole genome shotgun (WGS) entry which is preliminary data.</text>
</comment>
<reference evidence="8 9" key="1">
    <citation type="submission" date="2017-10" db="EMBL/GenBank/DDBJ databases">
        <title>FDA dAtabase for Regulatory Grade micrObial Sequences (FDA-ARGOS): Supporting development and validation of Infectious Disease Dx tests.</title>
        <authorList>
            <person name="Campos J."/>
            <person name="Goldberg B."/>
            <person name="Tallon L.J."/>
            <person name="Sadzewicz L."/>
            <person name="Sengamalay N."/>
            <person name="Ott S."/>
            <person name="Godinez A."/>
            <person name="Nagaraj S."/>
            <person name="Vyas G."/>
            <person name="Aluvathingal J."/>
            <person name="Nadendla S."/>
            <person name="Geyer C."/>
            <person name="Nandy P."/>
            <person name="Hobson J."/>
            <person name="Sichtig H."/>
        </authorList>
    </citation>
    <scope>NUCLEOTIDE SEQUENCE [LARGE SCALE GENOMIC DNA]</scope>
    <source>
        <strain evidence="8 9">FDAARGOS_185</strain>
    </source>
</reference>
<evidence type="ECO:0000313" key="9">
    <source>
        <dbReference type="Proteomes" id="UP000316316"/>
    </source>
</evidence>
<dbReference type="GO" id="GO:0005737">
    <property type="term" value="C:cytoplasm"/>
    <property type="evidence" value="ECO:0007669"/>
    <property type="project" value="UniProtKB-SubCell"/>
</dbReference>
<dbReference type="InterPro" id="IPR004701">
    <property type="entry name" value="PTS_EIIA_man-typ"/>
</dbReference>
<keyword evidence="7" id="KW-0418">Kinase</keyword>
<dbReference type="AlphaFoldDB" id="A0A4P8KDS7"/>
<keyword evidence="2" id="KW-0813">Transport</keyword>
<dbReference type="Gene3D" id="3.40.50.510">
    <property type="entry name" value="Phosphotransferase system, mannose-type IIA component"/>
    <property type="match status" value="1"/>
</dbReference>
<evidence type="ECO:0000256" key="7">
    <source>
        <dbReference type="ARBA" id="ARBA00022777"/>
    </source>
</evidence>
<proteinExistence type="predicted"/>
<evidence type="ECO:0000256" key="6">
    <source>
        <dbReference type="ARBA" id="ARBA00022683"/>
    </source>
</evidence>
<evidence type="ECO:0000256" key="5">
    <source>
        <dbReference type="ARBA" id="ARBA00022679"/>
    </source>
</evidence>
<dbReference type="PROSITE" id="PS51096">
    <property type="entry name" value="PTS_EIIA_TYPE_4"/>
    <property type="match status" value="1"/>
</dbReference>
<evidence type="ECO:0000256" key="1">
    <source>
        <dbReference type="ARBA" id="ARBA00004496"/>
    </source>
</evidence>
<dbReference type="Proteomes" id="UP000316316">
    <property type="component" value="Unassembled WGS sequence"/>
</dbReference>
<keyword evidence="5" id="KW-0808">Transferase</keyword>
<dbReference type="PANTHER" id="PTHR33799:SF1">
    <property type="entry name" value="PTS SYSTEM MANNOSE-SPECIFIC EIIAB COMPONENT-RELATED"/>
    <property type="match status" value="1"/>
</dbReference>
<dbReference type="RefSeq" id="WP_071875970.1">
    <property type="nucleotide sequence ID" value="NZ_CP034169.1"/>
</dbReference>
<keyword evidence="6" id="KW-0598">Phosphotransferase system</keyword>
<dbReference type="GO" id="GO:0009401">
    <property type="term" value="P:phosphoenolpyruvate-dependent sugar phosphotransferase system"/>
    <property type="evidence" value="ECO:0007669"/>
    <property type="project" value="UniProtKB-KW"/>
</dbReference>
<organism evidence="8 9">
    <name type="scientific">Enterococcus avium</name>
    <name type="common">Streptococcus avium</name>
    <dbReference type="NCBI Taxonomy" id="33945"/>
    <lineage>
        <taxon>Bacteria</taxon>
        <taxon>Bacillati</taxon>
        <taxon>Bacillota</taxon>
        <taxon>Bacilli</taxon>
        <taxon>Lactobacillales</taxon>
        <taxon>Enterococcaceae</taxon>
        <taxon>Enterococcus</taxon>
    </lineage>
</organism>
<sequence length="140" mass="15888">MRRILCMSHGPLAKGMLETLKFIVGDVENIDTLCAYVDGNNDVEQMIDRYLSQNSENELIVLTDIFGGSINNEWLKRLPKLENVYLVSGVNLSLLVDIYLKSQTATTFKLPEVIDHAIHSSSEAMKFCNRLNYEQVADEF</sequence>
<keyword evidence="3" id="KW-0963">Cytoplasm</keyword>